<evidence type="ECO:0000256" key="2">
    <source>
        <dbReference type="SAM" id="SignalP"/>
    </source>
</evidence>
<dbReference type="OrthoDB" id="8457194at2"/>
<feature type="chain" id="PRO_5015714629" evidence="2">
    <location>
        <begin position="24"/>
        <end position="402"/>
    </location>
</feature>
<evidence type="ECO:0000256" key="1">
    <source>
        <dbReference type="SAM" id="MobiDB-lite"/>
    </source>
</evidence>
<proteinExistence type="predicted"/>
<reference evidence="3 4" key="1">
    <citation type="submission" date="2018-03" db="EMBL/GenBank/DDBJ databases">
        <title>Genome sequencing of Phreatobacter sp.</title>
        <authorList>
            <person name="Kim S.-J."/>
            <person name="Heo J."/>
            <person name="Kwon S.-W."/>
        </authorList>
    </citation>
    <scope>NUCLEOTIDE SEQUENCE [LARGE SCALE GENOMIC DNA]</scope>
    <source>
        <strain evidence="3 4">S-12</strain>
    </source>
</reference>
<feature type="compositionally biased region" description="Pro residues" evidence="1">
    <location>
        <begin position="207"/>
        <end position="217"/>
    </location>
</feature>
<feature type="compositionally biased region" description="Basic and acidic residues" evidence="1">
    <location>
        <begin position="160"/>
        <end position="178"/>
    </location>
</feature>
<dbReference type="KEGG" id="phr:C6569_12730"/>
<name>A0A2S0ND78_9HYPH</name>
<evidence type="ECO:0000313" key="4">
    <source>
        <dbReference type="Proteomes" id="UP000237889"/>
    </source>
</evidence>
<accession>A0A2S0ND78</accession>
<sequence length="402" mass="41183">MRHSLFMTAAAAALATGLGQASAGPLAAGIAAAPAPAAAVQVQYWGGWGPPRVYDYDDEPPVYRRRYVVPEVEDVLPASEAIAIARSMGYRAISRPRLAGRVWVVETVGGAGQRARVTIHAYTGAPINIRELEPGGQRFPTPPVWSDERPSFGDAPRPPLQREGRLDPDGLERPERPARPAPNITARVVPVPTPRPNIDGDLTPRPQVVPPVPPVAQPPAAETPAAPPPAASLPRRVDPPAAPPSPLSVQPTQPFTPPAATPPQAEQPAPEPPTAALPPQAEPPAPTPPAPQVGPAPPAVAAPEAPAPDAPAPAASLPQAVPDPMPAAPAAPTVDPSAVPSVPAEPQRSETAPSAETAQKPGESEGVLIDGRFLGPNGEQLPPTGGPAATPGVRQVTPPSSN</sequence>
<feature type="compositionally biased region" description="Low complexity" evidence="1">
    <location>
        <begin position="330"/>
        <end position="346"/>
    </location>
</feature>
<dbReference type="RefSeq" id="WP_106749204.1">
    <property type="nucleotide sequence ID" value="NZ_CP027668.1"/>
</dbReference>
<feature type="compositionally biased region" description="Pro residues" evidence="1">
    <location>
        <begin position="269"/>
        <end position="311"/>
    </location>
</feature>
<feature type="signal peptide" evidence="2">
    <location>
        <begin position="1"/>
        <end position="23"/>
    </location>
</feature>
<feature type="compositionally biased region" description="Low complexity" evidence="1">
    <location>
        <begin position="382"/>
        <end position="392"/>
    </location>
</feature>
<dbReference type="Proteomes" id="UP000237889">
    <property type="component" value="Chromosome"/>
</dbReference>
<feature type="region of interest" description="Disordered" evidence="1">
    <location>
        <begin position="131"/>
        <end position="402"/>
    </location>
</feature>
<keyword evidence="4" id="KW-1185">Reference proteome</keyword>
<organism evidence="3 4">
    <name type="scientific">Phreatobacter cathodiphilus</name>
    <dbReference type="NCBI Taxonomy" id="1868589"/>
    <lineage>
        <taxon>Bacteria</taxon>
        <taxon>Pseudomonadati</taxon>
        <taxon>Pseudomonadota</taxon>
        <taxon>Alphaproteobacteria</taxon>
        <taxon>Hyphomicrobiales</taxon>
        <taxon>Phreatobacteraceae</taxon>
        <taxon>Phreatobacter</taxon>
    </lineage>
</organism>
<dbReference type="AlphaFoldDB" id="A0A2S0ND78"/>
<protein>
    <submittedName>
        <fullName evidence="3">Uncharacterized protein</fullName>
    </submittedName>
</protein>
<evidence type="ECO:0000313" key="3">
    <source>
        <dbReference type="EMBL" id="AVO45863.1"/>
    </source>
</evidence>
<keyword evidence="2" id="KW-0732">Signal</keyword>
<gene>
    <name evidence="3" type="ORF">C6569_12730</name>
</gene>
<dbReference type="EMBL" id="CP027668">
    <property type="protein sequence ID" value="AVO45863.1"/>
    <property type="molecule type" value="Genomic_DNA"/>
</dbReference>